<proteinExistence type="predicted"/>
<name>K9E4N0_9BACE</name>
<sequence length="31" mass="3612">MNKISPEYTNDWTTKNGQVSDNEHMSKNIKT</sequence>
<protein>
    <submittedName>
        <fullName evidence="2">Uncharacterized protein</fullName>
    </submittedName>
</protein>
<feature type="compositionally biased region" description="Polar residues" evidence="1">
    <location>
        <begin position="7"/>
        <end position="20"/>
    </location>
</feature>
<feature type="region of interest" description="Disordered" evidence="1">
    <location>
        <begin position="1"/>
        <end position="31"/>
    </location>
</feature>
<gene>
    <name evidence="2" type="ORF">HMPREF9447_02134</name>
</gene>
<evidence type="ECO:0000313" key="2">
    <source>
        <dbReference type="EMBL" id="EKU90716.1"/>
    </source>
</evidence>
<dbReference type="Proteomes" id="UP000009872">
    <property type="component" value="Unassembled WGS sequence"/>
</dbReference>
<dbReference type="STRING" id="742727.HMPREF9447_02134"/>
<evidence type="ECO:0000256" key="1">
    <source>
        <dbReference type="SAM" id="MobiDB-lite"/>
    </source>
</evidence>
<evidence type="ECO:0000313" key="3">
    <source>
        <dbReference type="Proteomes" id="UP000009872"/>
    </source>
</evidence>
<reference evidence="2 3" key="1">
    <citation type="submission" date="2012-09" db="EMBL/GenBank/DDBJ databases">
        <title>The Genome Sequence of Bacteroides oleiciplenus YIT 12058.</title>
        <authorList>
            <consortium name="The Broad Institute Genome Sequencing Platform"/>
            <person name="Earl A."/>
            <person name="Ward D."/>
            <person name="Feldgarden M."/>
            <person name="Gevers D."/>
            <person name="Morotomi M."/>
            <person name="Walker B."/>
            <person name="Young S.K."/>
            <person name="Zeng Q."/>
            <person name="Gargeya S."/>
            <person name="Fitzgerald M."/>
            <person name="Haas B."/>
            <person name="Abouelleil A."/>
            <person name="Alvarado L."/>
            <person name="Arachchi H.M."/>
            <person name="Berlin A.M."/>
            <person name="Chapman S.B."/>
            <person name="Goldberg J."/>
            <person name="Griggs A."/>
            <person name="Gujja S."/>
            <person name="Hansen M."/>
            <person name="Howarth C."/>
            <person name="Imamovic A."/>
            <person name="Larimer J."/>
            <person name="McCowen C."/>
            <person name="Montmayeur A."/>
            <person name="Murphy C."/>
            <person name="Neiman D."/>
            <person name="Pearson M."/>
            <person name="Priest M."/>
            <person name="Roberts A."/>
            <person name="Saif S."/>
            <person name="Shea T."/>
            <person name="Sisk P."/>
            <person name="Sykes S."/>
            <person name="Wortman J."/>
            <person name="Nusbaum C."/>
            <person name="Birren B."/>
        </authorList>
    </citation>
    <scope>NUCLEOTIDE SEQUENCE [LARGE SCALE GENOMIC DNA]</scope>
    <source>
        <strain evidence="2 3">YIT 12058</strain>
    </source>
</reference>
<keyword evidence="3" id="KW-1185">Reference proteome</keyword>
<dbReference type="AlphaFoldDB" id="K9E4N0"/>
<dbReference type="EMBL" id="ADLF01000009">
    <property type="protein sequence ID" value="EKU90716.1"/>
    <property type="molecule type" value="Genomic_DNA"/>
</dbReference>
<comment type="caution">
    <text evidence="2">The sequence shown here is derived from an EMBL/GenBank/DDBJ whole genome shotgun (WGS) entry which is preliminary data.</text>
</comment>
<organism evidence="2 3">
    <name type="scientific">Bacteroides oleiciplenus YIT 12058</name>
    <dbReference type="NCBI Taxonomy" id="742727"/>
    <lineage>
        <taxon>Bacteria</taxon>
        <taxon>Pseudomonadati</taxon>
        <taxon>Bacteroidota</taxon>
        <taxon>Bacteroidia</taxon>
        <taxon>Bacteroidales</taxon>
        <taxon>Bacteroidaceae</taxon>
        <taxon>Bacteroides</taxon>
    </lineage>
</organism>
<dbReference type="HOGENOM" id="CLU_3395145_0_0_10"/>
<feature type="compositionally biased region" description="Basic and acidic residues" evidence="1">
    <location>
        <begin position="21"/>
        <end position="31"/>
    </location>
</feature>
<accession>K9E4N0</accession>